<sequence>MKWFAVKYVYQIVSGEGSHAPQIDEQIRLLISQNISDAWSKAQALAKKFHQSFKNIKGEEVRWDFLCISDVKEIDLLEDGCEVNSVIHEPADYKAFMDDVNRHKTFLADVVENVPIH</sequence>
<dbReference type="RefSeq" id="WP_110826702.1">
    <property type="nucleotide sequence ID" value="NZ_QKLU01000001.1"/>
</dbReference>
<keyword evidence="2" id="KW-1185">Reference proteome</keyword>
<reference evidence="1 2" key="1">
    <citation type="submission" date="2018-06" db="EMBL/GenBank/DDBJ databases">
        <title>Genomic Encyclopedia of Archaeal and Bacterial Type Strains, Phase II (KMG-II): from individual species to whole genera.</title>
        <authorList>
            <person name="Goeker M."/>
        </authorList>
    </citation>
    <scope>NUCLEOTIDE SEQUENCE [LARGE SCALE GENOMIC DNA]</scope>
    <source>
        <strain evidence="1 2">DSM 27372</strain>
    </source>
</reference>
<accession>A0A318UJP9</accession>
<dbReference type="InterPro" id="IPR025630">
    <property type="entry name" value="DUF4288"/>
</dbReference>
<gene>
    <name evidence="1" type="ORF">B0O44_10153</name>
</gene>
<evidence type="ECO:0000313" key="1">
    <source>
        <dbReference type="EMBL" id="PYF76582.1"/>
    </source>
</evidence>
<dbReference type="AlphaFoldDB" id="A0A318UJP9"/>
<evidence type="ECO:0000313" key="2">
    <source>
        <dbReference type="Proteomes" id="UP000248198"/>
    </source>
</evidence>
<protein>
    <submittedName>
        <fullName evidence="1">Uncharacterized protein DUF4288</fullName>
    </submittedName>
</protein>
<comment type="caution">
    <text evidence="1">The sequence shown here is derived from an EMBL/GenBank/DDBJ whole genome shotgun (WGS) entry which is preliminary data.</text>
</comment>
<name>A0A318UJP9_9SPHI</name>
<dbReference type="Pfam" id="PF14119">
    <property type="entry name" value="DUF4288"/>
    <property type="match status" value="1"/>
</dbReference>
<organism evidence="1 2">
    <name type="scientific">Pedobacter nutrimenti</name>
    <dbReference type="NCBI Taxonomy" id="1241337"/>
    <lineage>
        <taxon>Bacteria</taxon>
        <taxon>Pseudomonadati</taxon>
        <taxon>Bacteroidota</taxon>
        <taxon>Sphingobacteriia</taxon>
        <taxon>Sphingobacteriales</taxon>
        <taxon>Sphingobacteriaceae</taxon>
        <taxon>Pedobacter</taxon>
    </lineage>
</organism>
<dbReference type="Proteomes" id="UP000248198">
    <property type="component" value="Unassembled WGS sequence"/>
</dbReference>
<dbReference type="EMBL" id="QKLU01000001">
    <property type="protein sequence ID" value="PYF76582.1"/>
    <property type="molecule type" value="Genomic_DNA"/>
</dbReference>
<proteinExistence type="predicted"/>
<dbReference type="OrthoDB" id="795527at2"/>